<organism evidence="1 2">
    <name type="scientific">Algibacter mikhailovii</name>
    <dbReference type="NCBI Taxonomy" id="425498"/>
    <lineage>
        <taxon>Bacteria</taxon>
        <taxon>Pseudomonadati</taxon>
        <taxon>Bacteroidota</taxon>
        <taxon>Flavobacteriia</taxon>
        <taxon>Flavobacteriales</taxon>
        <taxon>Flavobacteriaceae</taxon>
        <taxon>Algibacter</taxon>
    </lineage>
</organism>
<protein>
    <recommendedName>
        <fullName evidence="3">Transporter</fullName>
    </recommendedName>
</protein>
<evidence type="ECO:0008006" key="3">
    <source>
        <dbReference type="Google" id="ProtNLM"/>
    </source>
</evidence>
<accession>A0A918R4T6</accession>
<proteinExistence type="predicted"/>
<dbReference type="EMBL" id="BMWZ01000004">
    <property type="protein sequence ID" value="GGZ83354.1"/>
    <property type="molecule type" value="Genomic_DNA"/>
</dbReference>
<dbReference type="AlphaFoldDB" id="A0A918R4T6"/>
<keyword evidence="2" id="KW-1185">Reference proteome</keyword>
<gene>
    <name evidence="1" type="ORF">GCM10007028_21660</name>
</gene>
<evidence type="ECO:0000313" key="2">
    <source>
        <dbReference type="Proteomes" id="UP000636004"/>
    </source>
</evidence>
<reference evidence="1" key="2">
    <citation type="submission" date="2020-09" db="EMBL/GenBank/DDBJ databases">
        <authorList>
            <person name="Sun Q."/>
            <person name="Kim S."/>
        </authorList>
    </citation>
    <scope>NUCLEOTIDE SEQUENCE</scope>
    <source>
        <strain evidence="1">KCTC 12710</strain>
    </source>
</reference>
<evidence type="ECO:0000313" key="1">
    <source>
        <dbReference type="EMBL" id="GGZ83354.1"/>
    </source>
</evidence>
<reference evidence="1" key="1">
    <citation type="journal article" date="2014" name="Int. J. Syst. Evol. Microbiol.">
        <title>Complete genome sequence of Corynebacterium casei LMG S-19264T (=DSM 44701T), isolated from a smear-ripened cheese.</title>
        <authorList>
            <consortium name="US DOE Joint Genome Institute (JGI-PGF)"/>
            <person name="Walter F."/>
            <person name="Albersmeier A."/>
            <person name="Kalinowski J."/>
            <person name="Ruckert C."/>
        </authorList>
    </citation>
    <scope>NUCLEOTIDE SEQUENCE</scope>
    <source>
        <strain evidence="1">KCTC 12710</strain>
    </source>
</reference>
<name>A0A918R4T6_9FLAO</name>
<dbReference type="Proteomes" id="UP000636004">
    <property type="component" value="Unassembled WGS sequence"/>
</dbReference>
<comment type="caution">
    <text evidence="1">The sequence shown here is derived from an EMBL/GenBank/DDBJ whole genome shotgun (WGS) entry which is preliminary data.</text>
</comment>
<sequence>MEAKTCCNESHTHSLFEPTCDLCGCSTSAGSFGFGSLKNSNFVGLRYIYQNYESKDGIFENSPISKEQFNTYQIWGRVPITEEIYVSSIMPYQDLYRTFEDRVEHINGIGDMNVIGWYQFTFYKKQEAGEINFSMDKVPSGHRIQIGIGAKLPTGEFEEALTDRVNPGFQLGTGSLDGIFSLNHGYSGSKIGVNTTTTYYLKTANKNDYRFGNQFSFASNVYYSFPKTTHIIMPFLGVSGDFYNAIEQFGETLPDTSGESYSGAIGSEVVFNRFTVGANYTFPLKQSLFGDNVKAKNKVSIYLNLTL</sequence>